<dbReference type="AlphaFoldDB" id="A0A6M3LFQ4"/>
<proteinExistence type="predicted"/>
<accession>A0A6M3LFQ4</accession>
<organism evidence="1">
    <name type="scientific">viral metagenome</name>
    <dbReference type="NCBI Taxonomy" id="1070528"/>
    <lineage>
        <taxon>unclassified sequences</taxon>
        <taxon>metagenomes</taxon>
        <taxon>organismal metagenomes</taxon>
    </lineage>
</organism>
<sequence>MAKHIVKAVTYKKQIRISMPALLLKEMNWTEAAMFILEKASEEEVKIKQLYRKRDLK</sequence>
<protein>
    <submittedName>
        <fullName evidence="1">Uncharacterized protein</fullName>
    </submittedName>
</protein>
<name>A0A6M3LFQ4_9ZZZZ</name>
<reference evidence="1" key="1">
    <citation type="submission" date="2020-03" db="EMBL/GenBank/DDBJ databases">
        <title>The deep terrestrial virosphere.</title>
        <authorList>
            <person name="Holmfeldt K."/>
            <person name="Nilsson E."/>
            <person name="Simone D."/>
            <person name="Lopez-Fernandez M."/>
            <person name="Wu X."/>
            <person name="de Brujin I."/>
            <person name="Lundin D."/>
            <person name="Andersson A."/>
            <person name="Bertilsson S."/>
            <person name="Dopson M."/>
        </authorList>
    </citation>
    <scope>NUCLEOTIDE SEQUENCE</scope>
    <source>
        <strain evidence="1">MM415B04174</strain>
    </source>
</reference>
<evidence type="ECO:0000313" key="1">
    <source>
        <dbReference type="EMBL" id="QJA93620.1"/>
    </source>
</evidence>
<dbReference type="EMBL" id="MT143163">
    <property type="protein sequence ID" value="QJA93620.1"/>
    <property type="molecule type" value="Genomic_DNA"/>
</dbReference>
<gene>
    <name evidence="1" type="ORF">MM415B04174_0012</name>
</gene>